<dbReference type="AlphaFoldDB" id="A0A976RQJ5"/>
<feature type="transmembrane region" description="Helical" evidence="8">
    <location>
        <begin position="205"/>
        <end position="229"/>
    </location>
</feature>
<keyword evidence="5 8" id="KW-0812">Transmembrane</keyword>
<geneLocation type="plasmid" evidence="10 11">
    <name>p1unnamed</name>
</geneLocation>
<feature type="transmembrane region" description="Helical" evidence="8">
    <location>
        <begin position="168"/>
        <end position="193"/>
    </location>
</feature>
<sequence>MKKQASPITSGILNVLNGVSIGVIVTLMPAALLNELIGYLKPSFPQIAFIGTIVNFVMILLPVISGLCVAHYFKMKPLESATLALVASVGAGNWMVNPTGGFMVKGTGDVINIMVTIGFGVIVINLLGDRLGSYNVLLLPVLSLIIAGGLGMLTLTPVRMITKYIGDLALLATDLQPILMGIILGILFAVLILSPISSVGVATAISLTGIASGSANLGITAAAFALAIYGSKVNSLGTCIAHFLGTPKIQMANMLKKPKLFIPVAINAGIAGGIGAFLEIKGTPLSAGFGSAGLVGPINALKGGASIITIIIAFLVVPVLLGLISKYLFMQTNSYMESKDFYLDYQ</sequence>
<evidence type="ECO:0000256" key="8">
    <source>
        <dbReference type="SAM" id="Phobius"/>
    </source>
</evidence>
<evidence type="ECO:0000256" key="7">
    <source>
        <dbReference type="ARBA" id="ARBA00023136"/>
    </source>
</evidence>
<keyword evidence="7 8" id="KW-0472">Membrane</keyword>
<evidence type="ECO:0000313" key="10">
    <source>
        <dbReference type="EMBL" id="UQS85983.1"/>
    </source>
</evidence>
<evidence type="ECO:0000256" key="2">
    <source>
        <dbReference type="ARBA" id="ARBA00022448"/>
    </source>
</evidence>
<feature type="transmembrane region" description="Helical" evidence="8">
    <location>
        <begin position="134"/>
        <end position="156"/>
    </location>
</feature>
<keyword evidence="2" id="KW-0813">Transport</keyword>
<dbReference type="EMBL" id="CP093360">
    <property type="protein sequence ID" value="UQS85983.1"/>
    <property type="molecule type" value="Genomic_DNA"/>
</dbReference>
<proteinExistence type="predicted"/>
<feature type="transmembrane region" description="Helical" evidence="8">
    <location>
        <begin position="110"/>
        <end position="128"/>
    </location>
</feature>
<accession>A0A976RQJ5</accession>
<reference evidence="10" key="1">
    <citation type="journal article" date="2022" name="Int. J. Syst. Evol. Microbiol.">
        <title>Apilactobacillus apisilvae sp. nov., Nicolia spurrieriana gen. nov. sp. nov., Bombilactobacillus folatiphilus sp. nov. and Bombilactobacillus thymidiniphilus sp. nov., four new lactic acid bacterial isolates from stingless bees Tetragonula carbonaria and Austroplebeia australis.</title>
        <authorList>
            <person name="Oliphant S.A."/>
            <person name="Watson-Haigh N.S."/>
            <person name="Sumby K.M."/>
            <person name="Gardner J."/>
            <person name="Groom S."/>
            <person name="Jiranek V."/>
        </authorList>
    </citation>
    <scope>NUCLEOTIDE SEQUENCE</scope>
    <source>
        <strain evidence="10">SGEP1_A5</strain>
    </source>
</reference>
<dbReference type="RefSeq" id="WP_260115791.1">
    <property type="nucleotide sequence ID" value="NZ_CP093360.1"/>
</dbReference>
<evidence type="ECO:0000256" key="4">
    <source>
        <dbReference type="ARBA" id="ARBA00022597"/>
    </source>
</evidence>
<keyword evidence="4 10" id="KW-0762">Sugar transport</keyword>
<evidence type="ECO:0000256" key="6">
    <source>
        <dbReference type="ARBA" id="ARBA00022989"/>
    </source>
</evidence>
<evidence type="ECO:0000256" key="3">
    <source>
        <dbReference type="ARBA" id="ARBA00022475"/>
    </source>
</evidence>
<keyword evidence="3" id="KW-1003">Cell membrane</keyword>
<evidence type="ECO:0000256" key="1">
    <source>
        <dbReference type="ARBA" id="ARBA00004651"/>
    </source>
</evidence>
<keyword evidence="11" id="KW-1185">Reference proteome</keyword>
<name>A0A976RQJ5_9LACO</name>
<feature type="transmembrane region" description="Helical" evidence="8">
    <location>
        <begin position="307"/>
        <end position="329"/>
    </location>
</feature>
<dbReference type="KEGG" id="lbe:MOO44_01300"/>
<protein>
    <submittedName>
        <fullName evidence="10">PTS sugar transporter subunit IIC</fullName>
    </submittedName>
</protein>
<feature type="domain" description="Phosphotransferase system EIIC" evidence="9">
    <location>
        <begin position="14"/>
        <end position="341"/>
    </location>
</feature>
<evidence type="ECO:0000259" key="9">
    <source>
        <dbReference type="Pfam" id="PF13303"/>
    </source>
</evidence>
<keyword evidence="6 8" id="KW-1133">Transmembrane helix</keyword>
<evidence type="ECO:0000256" key="5">
    <source>
        <dbReference type="ARBA" id="ARBA00022692"/>
    </source>
</evidence>
<dbReference type="GO" id="GO:0009401">
    <property type="term" value="P:phosphoenolpyruvate-dependent sugar phosphotransferase system"/>
    <property type="evidence" value="ECO:0007669"/>
    <property type="project" value="InterPro"/>
</dbReference>
<feature type="transmembrane region" description="Helical" evidence="8">
    <location>
        <begin position="12"/>
        <end position="32"/>
    </location>
</feature>
<gene>
    <name evidence="10" type="ORF">MOO44_01300</name>
</gene>
<dbReference type="InterPro" id="IPR003352">
    <property type="entry name" value="PTS_EIIC"/>
</dbReference>
<comment type="subcellular location">
    <subcellularLocation>
        <location evidence="1">Cell membrane</location>
        <topology evidence="1">Multi-pass membrane protein</topology>
    </subcellularLocation>
</comment>
<keyword evidence="10" id="KW-0614">Plasmid</keyword>
<organism evidence="10 11">
    <name type="scientific">Nicoliella spurrieriana</name>
    <dbReference type="NCBI Taxonomy" id="2925830"/>
    <lineage>
        <taxon>Bacteria</taxon>
        <taxon>Bacillati</taxon>
        <taxon>Bacillota</taxon>
        <taxon>Bacilli</taxon>
        <taxon>Lactobacillales</taxon>
        <taxon>Lactobacillaceae</taxon>
        <taxon>Nicoliella</taxon>
    </lineage>
</organism>
<dbReference type="Proteomes" id="UP000831181">
    <property type="component" value="Plasmid p1unnamed"/>
</dbReference>
<feature type="transmembrane region" description="Helical" evidence="8">
    <location>
        <begin position="47"/>
        <end position="73"/>
    </location>
</feature>
<dbReference type="GO" id="GO:0008982">
    <property type="term" value="F:protein-N(PI)-phosphohistidine-sugar phosphotransferase activity"/>
    <property type="evidence" value="ECO:0007669"/>
    <property type="project" value="InterPro"/>
</dbReference>
<dbReference type="GO" id="GO:0005886">
    <property type="term" value="C:plasma membrane"/>
    <property type="evidence" value="ECO:0007669"/>
    <property type="project" value="UniProtKB-SubCell"/>
</dbReference>
<dbReference type="Pfam" id="PF13303">
    <property type="entry name" value="PTS_EIIC_2"/>
    <property type="match status" value="1"/>
</dbReference>
<evidence type="ECO:0000313" key="11">
    <source>
        <dbReference type="Proteomes" id="UP000831181"/>
    </source>
</evidence>